<keyword evidence="9" id="KW-1185">Reference proteome</keyword>
<dbReference type="InterPro" id="IPR026590">
    <property type="entry name" value="Ssirtuin_cat_dom"/>
</dbReference>
<dbReference type="AlphaFoldDB" id="A0A6A5YLX1"/>
<evidence type="ECO:0000256" key="6">
    <source>
        <dbReference type="SAM" id="Phobius"/>
    </source>
</evidence>
<accession>A0A6A5YLX1</accession>
<reference evidence="8" key="1">
    <citation type="journal article" date="2020" name="Stud. Mycol.">
        <title>101 Dothideomycetes genomes: a test case for predicting lifestyles and emergence of pathogens.</title>
        <authorList>
            <person name="Haridas S."/>
            <person name="Albert R."/>
            <person name="Binder M."/>
            <person name="Bloem J."/>
            <person name="Labutti K."/>
            <person name="Salamov A."/>
            <person name="Andreopoulos B."/>
            <person name="Baker S."/>
            <person name="Barry K."/>
            <person name="Bills G."/>
            <person name="Bluhm B."/>
            <person name="Cannon C."/>
            <person name="Castanera R."/>
            <person name="Culley D."/>
            <person name="Daum C."/>
            <person name="Ezra D."/>
            <person name="Gonzalez J."/>
            <person name="Henrissat B."/>
            <person name="Kuo A."/>
            <person name="Liang C."/>
            <person name="Lipzen A."/>
            <person name="Lutzoni F."/>
            <person name="Magnuson J."/>
            <person name="Mondo S."/>
            <person name="Nolan M."/>
            <person name="Ohm R."/>
            <person name="Pangilinan J."/>
            <person name="Park H.-J."/>
            <person name="Ramirez L."/>
            <person name="Alfaro M."/>
            <person name="Sun H."/>
            <person name="Tritt A."/>
            <person name="Yoshinaga Y."/>
            <person name="Zwiers L.-H."/>
            <person name="Turgeon B."/>
            <person name="Goodwin S."/>
            <person name="Spatafora J."/>
            <person name="Crous P."/>
            <person name="Grigoriev I."/>
        </authorList>
    </citation>
    <scope>NUCLEOTIDE SEQUENCE</scope>
    <source>
        <strain evidence="8">CBS 627.86</strain>
    </source>
</reference>
<dbReference type="GO" id="GO:0017136">
    <property type="term" value="F:histone deacetylase activity, NAD-dependent"/>
    <property type="evidence" value="ECO:0007669"/>
    <property type="project" value="TreeGrafter"/>
</dbReference>
<dbReference type="GO" id="GO:0005634">
    <property type="term" value="C:nucleus"/>
    <property type="evidence" value="ECO:0007669"/>
    <property type="project" value="TreeGrafter"/>
</dbReference>
<dbReference type="SUPFAM" id="SSF52467">
    <property type="entry name" value="DHS-like NAD/FAD-binding domain"/>
    <property type="match status" value="1"/>
</dbReference>
<dbReference type="InterPro" id="IPR003000">
    <property type="entry name" value="Sirtuin"/>
</dbReference>
<dbReference type="InterPro" id="IPR029035">
    <property type="entry name" value="DHS-like_NAD/FAD-binding_dom"/>
</dbReference>
<dbReference type="Gene3D" id="3.40.50.1220">
    <property type="entry name" value="TPP-binding domain"/>
    <property type="match status" value="1"/>
</dbReference>
<comment type="similarity">
    <text evidence="1">Belongs to the sirtuin family. Class I subfamily.</text>
</comment>
<feature type="active site" description="Proton acceptor" evidence="4">
    <location>
        <position position="146"/>
    </location>
</feature>
<keyword evidence="6" id="KW-1133">Transmembrane helix</keyword>
<dbReference type="Proteomes" id="UP000799770">
    <property type="component" value="Unassembled WGS sequence"/>
</dbReference>
<dbReference type="GO" id="GO:0070403">
    <property type="term" value="F:NAD+ binding"/>
    <property type="evidence" value="ECO:0007669"/>
    <property type="project" value="InterPro"/>
</dbReference>
<feature type="binding site" evidence="4">
    <location>
        <position position="154"/>
    </location>
    <ligand>
        <name>Zn(2+)</name>
        <dbReference type="ChEBI" id="CHEBI:29105"/>
    </ligand>
</feature>
<evidence type="ECO:0000259" key="7">
    <source>
        <dbReference type="PROSITE" id="PS50305"/>
    </source>
</evidence>
<dbReference type="InterPro" id="IPR026591">
    <property type="entry name" value="Sirtuin_cat_small_dom_sf"/>
</dbReference>
<feature type="binding site" evidence="4">
    <location>
        <position position="199"/>
    </location>
    <ligand>
        <name>Zn(2+)</name>
        <dbReference type="ChEBI" id="CHEBI:29105"/>
    </ligand>
</feature>
<keyword evidence="2" id="KW-0808">Transferase</keyword>
<dbReference type="Pfam" id="PF02146">
    <property type="entry name" value="SIR2"/>
    <property type="match status" value="1"/>
</dbReference>
<keyword evidence="4" id="KW-0862">Zinc</keyword>
<organism evidence="8 9">
    <name type="scientific">Lophiotrema nucula</name>
    <dbReference type="NCBI Taxonomy" id="690887"/>
    <lineage>
        <taxon>Eukaryota</taxon>
        <taxon>Fungi</taxon>
        <taxon>Dikarya</taxon>
        <taxon>Ascomycota</taxon>
        <taxon>Pezizomycotina</taxon>
        <taxon>Dothideomycetes</taxon>
        <taxon>Pleosporomycetidae</taxon>
        <taxon>Pleosporales</taxon>
        <taxon>Lophiotremataceae</taxon>
        <taxon>Lophiotrema</taxon>
    </lineage>
</organism>
<dbReference type="EMBL" id="ML977350">
    <property type="protein sequence ID" value="KAF2108092.1"/>
    <property type="molecule type" value="Genomic_DNA"/>
</dbReference>
<evidence type="ECO:0000313" key="8">
    <source>
        <dbReference type="EMBL" id="KAF2108092.1"/>
    </source>
</evidence>
<keyword evidence="4" id="KW-0479">Metal-binding</keyword>
<name>A0A6A5YLX1_9PLEO</name>
<evidence type="ECO:0000256" key="1">
    <source>
        <dbReference type="ARBA" id="ARBA00006924"/>
    </source>
</evidence>
<dbReference type="PANTHER" id="PTHR11085:SF10">
    <property type="entry name" value="NAD-DEPENDENT PROTEIN DEACYLASE SIRTUIN-5, MITOCHONDRIAL-RELATED"/>
    <property type="match status" value="1"/>
</dbReference>
<feature type="transmembrane region" description="Helical" evidence="6">
    <location>
        <begin position="226"/>
        <end position="247"/>
    </location>
</feature>
<dbReference type="PROSITE" id="PS50305">
    <property type="entry name" value="SIRTUIN"/>
    <property type="match status" value="1"/>
</dbReference>
<feature type="binding site" evidence="4">
    <location>
        <position position="159"/>
    </location>
    <ligand>
        <name>Zn(2+)</name>
        <dbReference type="ChEBI" id="CHEBI:29105"/>
    </ligand>
</feature>
<feature type="binding site" evidence="4">
    <location>
        <position position="202"/>
    </location>
    <ligand>
        <name>Zn(2+)</name>
        <dbReference type="ChEBI" id="CHEBI:29105"/>
    </ligand>
</feature>
<gene>
    <name evidence="8" type="ORF">BDV96DRAFT_616592</name>
</gene>
<feature type="region of interest" description="Disordered" evidence="5">
    <location>
        <begin position="1"/>
        <end position="20"/>
    </location>
</feature>
<dbReference type="Gene3D" id="3.30.1600.10">
    <property type="entry name" value="SIR2/SIRT2 'Small Domain"/>
    <property type="match status" value="1"/>
</dbReference>
<evidence type="ECO:0000256" key="4">
    <source>
        <dbReference type="PROSITE-ProRule" id="PRU00236"/>
    </source>
</evidence>
<evidence type="ECO:0000256" key="5">
    <source>
        <dbReference type="SAM" id="MobiDB-lite"/>
    </source>
</evidence>
<dbReference type="PANTHER" id="PTHR11085">
    <property type="entry name" value="NAD-DEPENDENT PROTEIN DEACYLASE SIRTUIN-5, MITOCHONDRIAL-RELATED"/>
    <property type="match status" value="1"/>
</dbReference>
<keyword evidence="3" id="KW-0520">NAD</keyword>
<evidence type="ECO:0000256" key="2">
    <source>
        <dbReference type="ARBA" id="ARBA00022679"/>
    </source>
</evidence>
<dbReference type="OrthoDB" id="424302at2759"/>
<evidence type="ECO:0000313" key="9">
    <source>
        <dbReference type="Proteomes" id="UP000799770"/>
    </source>
</evidence>
<dbReference type="GO" id="GO:0046872">
    <property type="term" value="F:metal ion binding"/>
    <property type="evidence" value="ECO:0007669"/>
    <property type="project" value="UniProtKB-KW"/>
</dbReference>
<feature type="compositionally biased region" description="Polar residues" evidence="5">
    <location>
        <begin position="1"/>
        <end position="11"/>
    </location>
</feature>
<proteinExistence type="inferred from homology"/>
<evidence type="ECO:0000256" key="3">
    <source>
        <dbReference type="ARBA" id="ARBA00023027"/>
    </source>
</evidence>
<sequence length="310" mass="33921">MASSPRLNQEAGTAKSDAPNPDLGLSLEAFTEFTDLVKRSPRIFALIGAGLSASCGLATFRGEDRLWRGLEPADLGWASKFDEDPVLVWWLFTDRMMRSQRAKPNAGHVALAKLAEQHPGFFAVNQNVDGLLHRSGFPPSQIAQIHGDLFSIKCSNKDCDYVANVTYPINKGLTIPEGADISDANVPLPNISREDLPHCPKCNHLLRPNVVWFGESIKQETLDRIYAFQSIGAIDLMLVVGTSCVVLPASMYIKSARLAGARVAMFNLDDSDESEMAELYRGDWFFKGDAAVTVAEMLKGVIGNVVGHDR</sequence>
<protein>
    <submittedName>
        <fullName evidence="8">NAD-dependent deacetylase sirtuin-5</fullName>
    </submittedName>
</protein>
<feature type="domain" description="Deacetylase sirtuin-type" evidence="7">
    <location>
        <begin position="20"/>
        <end position="310"/>
    </location>
</feature>
<keyword evidence="6" id="KW-0472">Membrane</keyword>
<keyword evidence="6" id="KW-0812">Transmembrane</keyword>
<dbReference type="InterPro" id="IPR050134">
    <property type="entry name" value="NAD-dep_sirtuin_deacylases"/>
</dbReference>